<dbReference type="RefSeq" id="WP_003387962.1">
    <property type="nucleotide sequence ID" value="NZ_APBN01000003.1"/>
</dbReference>
<comment type="subcellular location">
    <subcellularLocation>
        <location evidence="1">Cell envelope</location>
    </subcellularLocation>
</comment>
<proteinExistence type="inferred from homology"/>
<dbReference type="InterPro" id="IPR018313">
    <property type="entry name" value="SBP_3_CS"/>
</dbReference>
<dbReference type="PROSITE" id="PS51257">
    <property type="entry name" value="PROKAR_LIPOPROTEIN"/>
    <property type="match status" value="1"/>
</dbReference>
<dbReference type="PROSITE" id="PS01039">
    <property type="entry name" value="SBP_BACTERIAL_3"/>
    <property type="match status" value="1"/>
</dbReference>
<feature type="signal peptide" evidence="5">
    <location>
        <begin position="1"/>
        <end position="25"/>
    </location>
</feature>
<dbReference type="PATRIC" id="fig|1300222.3.peg.2048"/>
<feature type="chain" id="PRO_5004095044" evidence="5">
    <location>
        <begin position="26"/>
        <end position="275"/>
    </location>
</feature>
<dbReference type="OrthoDB" id="9774451at2"/>
<dbReference type="Proteomes" id="UP000012081">
    <property type="component" value="Unassembled WGS sequence"/>
</dbReference>
<gene>
    <name evidence="8" type="ORF">I532_09927</name>
</gene>
<evidence type="ECO:0000256" key="5">
    <source>
        <dbReference type="SAM" id="SignalP"/>
    </source>
</evidence>
<dbReference type="SMART" id="SM00079">
    <property type="entry name" value="PBPe"/>
    <property type="match status" value="1"/>
</dbReference>
<keyword evidence="3 5" id="KW-0732">Signal</keyword>
<dbReference type="AlphaFoldDB" id="M8DI65"/>
<dbReference type="STRING" id="1300222.I532_09927"/>
<comment type="caution">
    <text evidence="8">The sequence shown here is derived from an EMBL/GenBank/DDBJ whole genome shotgun (WGS) entry which is preliminary data.</text>
</comment>
<dbReference type="SUPFAM" id="SSF53850">
    <property type="entry name" value="Periplasmic binding protein-like II"/>
    <property type="match status" value="1"/>
</dbReference>
<dbReference type="Gene3D" id="3.40.190.10">
    <property type="entry name" value="Periplasmic binding protein-like II"/>
    <property type="match status" value="2"/>
</dbReference>
<dbReference type="InterPro" id="IPR001320">
    <property type="entry name" value="Iontro_rcpt_C"/>
</dbReference>
<dbReference type="GO" id="GO:0030313">
    <property type="term" value="C:cell envelope"/>
    <property type="evidence" value="ECO:0007669"/>
    <property type="project" value="UniProtKB-SubCell"/>
</dbReference>
<dbReference type="PANTHER" id="PTHR35936">
    <property type="entry name" value="MEMBRANE-BOUND LYTIC MUREIN TRANSGLYCOSYLASE F"/>
    <property type="match status" value="1"/>
</dbReference>
<dbReference type="SMART" id="SM00062">
    <property type="entry name" value="PBPb"/>
    <property type="match status" value="1"/>
</dbReference>
<comment type="similarity">
    <text evidence="2 4">Belongs to the bacterial solute-binding protein 3 family.</text>
</comment>
<keyword evidence="9" id="KW-1185">Reference proteome</keyword>
<evidence type="ECO:0000256" key="3">
    <source>
        <dbReference type="ARBA" id="ARBA00022729"/>
    </source>
</evidence>
<evidence type="ECO:0000313" key="8">
    <source>
        <dbReference type="EMBL" id="EMT53087.1"/>
    </source>
</evidence>
<dbReference type="InterPro" id="IPR001638">
    <property type="entry name" value="Solute-binding_3/MltF_N"/>
</dbReference>
<feature type="domain" description="Solute-binding protein family 3/N-terminal" evidence="6">
    <location>
        <begin position="43"/>
        <end position="265"/>
    </location>
</feature>
<protein>
    <submittedName>
        <fullName evidence="8">Family 3 extracellular solute-binding protein</fullName>
    </submittedName>
</protein>
<dbReference type="PANTHER" id="PTHR35936:SF17">
    <property type="entry name" value="ARGININE-BINDING EXTRACELLULAR PROTEIN ARTP"/>
    <property type="match status" value="1"/>
</dbReference>
<sequence length="275" mass="29898">MKKVLIVLLSLLLVVLAAGCSGETAAPGQQVPSTLDRVKEKKKLVIGTGVAYLPFEMKDKDGNFVGYDIDMGNAIGKALGVEVEFKQMKFSGLIPALQTGDIDMAIAAMTIRGDRALSVSFSDPYYSTGQIIMVPKADNVTKSWQDLDQPGKKIAVSQGTTGALLAKQIFKQAQVMDFENVASAALALNQGQADGVVTEEVVVREYEAQKDYSVKGIYDLISAENLGIAVQLNDFATLQWLNTFLAAYKNSPEDKASIDKWFNSSDWRSNVEQKK</sequence>
<evidence type="ECO:0000256" key="4">
    <source>
        <dbReference type="RuleBase" id="RU003744"/>
    </source>
</evidence>
<name>M8DI65_9BACL</name>
<evidence type="ECO:0000313" key="9">
    <source>
        <dbReference type="Proteomes" id="UP000012081"/>
    </source>
</evidence>
<evidence type="ECO:0000256" key="1">
    <source>
        <dbReference type="ARBA" id="ARBA00004196"/>
    </source>
</evidence>
<dbReference type="GO" id="GO:0016020">
    <property type="term" value="C:membrane"/>
    <property type="evidence" value="ECO:0007669"/>
    <property type="project" value="InterPro"/>
</dbReference>
<organism evidence="8 9">
    <name type="scientific">Brevibacillus borstelensis AK1</name>
    <dbReference type="NCBI Taxonomy" id="1300222"/>
    <lineage>
        <taxon>Bacteria</taxon>
        <taxon>Bacillati</taxon>
        <taxon>Bacillota</taxon>
        <taxon>Bacilli</taxon>
        <taxon>Bacillales</taxon>
        <taxon>Paenibacillaceae</taxon>
        <taxon>Brevibacillus</taxon>
    </lineage>
</organism>
<evidence type="ECO:0000256" key="2">
    <source>
        <dbReference type="ARBA" id="ARBA00010333"/>
    </source>
</evidence>
<accession>M8DI65</accession>
<evidence type="ECO:0000259" key="6">
    <source>
        <dbReference type="SMART" id="SM00062"/>
    </source>
</evidence>
<dbReference type="GO" id="GO:0015276">
    <property type="term" value="F:ligand-gated monoatomic ion channel activity"/>
    <property type="evidence" value="ECO:0007669"/>
    <property type="project" value="InterPro"/>
</dbReference>
<evidence type="ECO:0000259" key="7">
    <source>
        <dbReference type="SMART" id="SM00079"/>
    </source>
</evidence>
<feature type="domain" description="Ionotropic glutamate receptor C-terminal" evidence="7">
    <location>
        <begin position="43"/>
        <end position="264"/>
    </location>
</feature>
<reference evidence="8 9" key="1">
    <citation type="submission" date="2013-03" db="EMBL/GenBank/DDBJ databases">
        <title>Assembly of a new bacterial strain Brevibacillus borstelensis AK1.</title>
        <authorList>
            <person name="Rajan I."/>
            <person name="PoliReddy D."/>
            <person name="Sugumar T."/>
            <person name="Rathinam K."/>
            <person name="Alqarawi S."/>
            <person name="Khalil A.B."/>
            <person name="Sivakumar N."/>
        </authorList>
    </citation>
    <scope>NUCLEOTIDE SEQUENCE [LARGE SCALE GENOMIC DNA]</scope>
    <source>
        <strain evidence="8 9">AK1</strain>
    </source>
</reference>
<dbReference type="GeneID" id="89501100"/>
<dbReference type="EMBL" id="APBN01000003">
    <property type="protein sequence ID" value="EMT53087.1"/>
    <property type="molecule type" value="Genomic_DNA"/>
</dbReference>
<dbReference type="Pfam" id="PF00497">
    <property type="entry name" value="SBP_bac_3"/>
    <property type="match status" value="1"/>
</dbReference>